<dbReference type="RefSeq" id="WP_165241757.1">
    <property type="nucleotide sequence ID" value="NZ_JAAKZV010000182.1"/>
</dbReference>
<dbReference type="Pfam" id="PF00583">
    <property type="entry name" value="Acetyltransf_1"/>
    <property type="match status" value="1"/>
</dbReference>
<comment type="caution">
    <text evidence="2">The sequence shown here is derived from an EMBL/GenBank/DDBJ whole genome shotgun (WGS) entry which is preliminary data.</text>
</comment>
<dbReference type="CDD" id="cd04301">
    <property type="entry name" value="NAT_SF"/>
    <property type="match status" value="1"/>
</dbReference>
<dbReference type="InterPro" id="IPR000182">
    <property type="entry name" value="GNAT_dom"/>
</dbReference>
<evidence type="ECO:0000313" key="2">
    <source>
        <dbReference type="EMBL" id="NGN68113.1"/>
    </source>
</evidence>
<keyword evidence="3" id="KW-1185">Reference proteome</keyword>
<dbReference type="SUPFAM" id="SSF55729">
    <property type="entry name" value="Acyl-CoA N-acyltransferases (Nat)"/>
    <property type="match status" value="1"/>
</dbReference>
<gene>
    <name evidence="2" type="ORF">G5C51_29960</name>
</gene>
<accession>A0A6G4U7M9</accession>
<dbReference type="GO" id="GO:0016747">
    <property type="term" value="F:acyltransferase activity, transferring groups other than amino-acyl groups"/>
    <property type="evidence" value="ECO:0007669"/>
    <property type="project" value="InterPro"/>
</dbReference>
<evidence type="ECO:0000313" key="3">
    <source>
        <dbReference type="Proteomes" id="UP000481583"/>
    </source>
</evidence>
<proteinExistence type="predicted"/>
<dbReference type="PROSITE" id="PS51186">
    <property type="entry name" value="GNAT"/>
    <property type="match status" value="1"/>
</dbReference>
<name>A0A6G4U7M9_9ACTN</name>
<dbReference type="Proteomes" id="UP000481583">
    <property type="component" value="Unassembled WGS sequence"/>
</dbReference>
<protein>
    <submittedName>
        <fullName evidence="2">GNAT family N-acetyltransferase</fullName>
    </submittedName>
</protein>
<dbReference type="InterPro" id="IPR016181">
    <property type="entry name" value="Acyl_CoA_acyltransferase"/>
</dbReference>
<dbReference type="EMBL" id="JAAKZV010000182">
    <property type="protein sequence ID" value="NGN68113.1"/>
    <property type="molecule type" value="Genomic_DNA"/>
</dbReference>
<reference evidence="2 3" key="1">
    <citation type="submission" date="2020-02" db="EMBL/GenBank/DDBJ databases">
        <title>Whole-genome analyses of novel actinobacteria.</title>
        <authorList>
            <person name="Sahin N."/>
        </authorList>
    </citation>
    <scope>NUCLEOTIDE SEQUENCE [LARGE SCALE GENOMIC DNA]</scope>
    <source>
        <strain evidence="2 3">A7024</strain>
    </source>
</reference>
<keyword evidence="2" id="KW-0808">Transferase</keyword>
<sequence length="201" mass="22373">MPFHASELTIVPANEAPWDDVARIFGTTDAGHCQCQRFKVVGWIWRDSTHEERTAMLRAQTACGRPEAPATSGLVAYASDEPAGWVAVEPRVAYPKLRTSRVPWSGRSEDKDDPGVWAVTCFVVRKGFRGRGLTYPLAQAAVDFARERGARALEAYPMVTEPGKEITWGETHVGTRQVFEEAGLKEVSRPTKRRVVMRIGF</sequence>
<dbReference type="AlphaFoldDB" id="A0A6G4U7M9"/>
<organism evidence="2 3">
    <name type="scientific">Streptomyces coryli</name>
    <dbReference type="NCBI Taxonomy" id="1128680"/>
    <lineage>
        <taxon>Bacteria</taxon>
        <taxon>Bacillati</taxon>
        <taxon>Actinomycetota</taxon>
        <taxon>Actinomycetes</taxon>
        <taxon>Kitasatosporales</taxon>
        <taxon>Streptomycetaceae</taxon>
        <taxon>Streptomyces</taxon>
    </lineage>
</organism>
<evidence type="ECO:0000259" key="1">
    <source>
        <dbReference type="PROSITE" id="PS51186"/>
    </source>
</evidence>
<feature type="domain" description="N-acetyltransferase" evidence="1">
    <location>
        <begin position="8"/>
        <end position="201"/>
    </location>
</feature>
<dbReference type="Gene3D" id="3.40.630.30">
    <property type="match status" value="1"/>
</dbReference>